<comment type="caution">
    <text evidence="1">The sequence shown here is derived from an EMBL/GenBank/DDBJ whole genome shotgun (WGS) entry which is preliminary data.</text>
</comment>
<proteinExistence type="predicted"/>
<accession>A0A645GJL6</accession>
<evidence type="ECO:0000313" key="1">
    <source>
        <dbReference type="EMBL" id="MPN27118.1"/>
    </source>
</evidence>
<dbReference type="EMBL" id="VSSQ01076892">
    <property type="protein sequence ID" value="MPN27118.1"/>
    <property type="molecule type" value="Genomic_DNA"/>
</dbReference>
<sequence length="117" mass="12785">MVAADAGIRRNRSGKQECLERILRGVIGDNIIFIGSVNHRIKSADVVIRQRAIAPEAGKRNDFIGGGKYRHPVHHGGGRSGKHQINAAVAVYNVVVQPGALDHRKQHIVAVARFHCQ</sequence>
<gene>
    <name evidence="1" type="ORF">SDC9_174545</name>
</gene>
<dbReference type="AlphaFoldDB" id="A0A645GJL6"/>
<name>A0A645GJL6_9ZZZZ</name>
<reference evidence="1" key="1">
    <citation type="submission" date="2019-08" db="EMBL/GenBank/DDBJ databases">
        <authorList>
            <person name="Kucharzyk K."/>
            <person name="Murdoch R.W."/>
            <person name="Higgins S."/>
            <person name="Loffler F."/>
        </authorList>
    </citation>
    <scope>NUCLEOTIDE SEQUENCE</scope>
</reference>
<organism evidence="1">
    <name type="scientific">bioreactor metagenome</name>
    <dbReference type="NCBI Taxonomy" id="1076179"/>
    <lineage>
        <taxon>unclassified sequences</taxon>
        <taxon>metagenomes</taxon>
        <taxon>ecological metagenomes</taxon>
    </lineage>
</organism>
<protein>
    <submittedName>
        <fullName evidence="1">Uncharacterized protein</fullName>
    </submittedName>
</protein>